<name>A0A0M7ASX5_9HYPH</name>
<accession>A0A0M7ASX5</accession>
<gene>
    <name evidence="2" type="ORF">LAX5112_04665</name>
</gene>
<dbReference type="Gene3D" id="1.20.120.20">
    <property type="entry name" value="Apolipoprotein"/>
    <property type="match status" value="1"/>
</dbReference>
<dbReference type="EMBL" id="CXWD01000028">
    <property type="protein sequence ID" value="CTQ76664.1"/>
    <property type="molecule type" value="Genomic_DNA"/>
</dbReference>
<evidence type="ECO:0000313" key="2">
    <source>
        <dbReference type="EMBL" id="CTQ76664.1"/>
    </source>
</evidence>
<dbReference type="RefSeq" id="WP_055673849.1">
    <property type="nucleotide sequence ID" value="NZ_CXWD01000028.1"/>
</dbReference>
<protein>
    <submittedName>
        <fullName evidence="2">Putative membrane protein</fullName>
    </submittedName>
</protein>
<keyword evidence="1" id="KW-0175">Coiled coil</keyword>
<keyword evidence="3" id="KW-1185">Reference proteome</keyword>
<proteinExistence type="predicted"/>
<evidence type="ECO:0000313" key="3">
    <source>
        <dbReference type="Proteomes" id="UP000053235"/>
    </source>
</evidence>
<dbReference type="OrthoDB" id="978939at2"/>
<evidence type="ECO:0000256" key="1">
    <source>
        <dbReference type="SAM" id="Coils"/>
    </source>
</evidence>
<organism evidence="2 3">
    <name type="scientific">Roseibium alexandrii</name>
    <dbReference type="NCBI Taxonomy" id="388408"/>
    <lineage>
        <taxon>Bacteria</taxon>
        <taxon>Pseudomonadati</taxon>
        <taxon>Pseudomonadota</taxon>
        <taxon>Alphaproteobacteria</taxon>
        <taxon>Hyphomicrobiales</taxon>
        <taxon>Stappiaceae</taxon>
        <taxon>Roseibium</taxon>
    </lineage>
</organism>
<dbReference type="AlphaFoldDB" id="A0A0M7ASX5"/>
<dbReference type="Proteomes" id="UP000053235">
    <property type="component" value="Unassembled WGS sequence"/>
</dbReference>
<reference evidence="3" key="1">
    <citation type="submission" date="2015-07" db="EMBL/GenBank/DDBJ databases">
        <authorList>
            <person name="Rodrigo-Torres Lidia"/>
            <person name="Arahal R.David."/>
        </authorList>
    </citation>
    <scope>NUCLEOTIDE SEQUENCE [LARGE SCALE GENOMIC DNA]</scope>
    <source>
        <strain evidence="3">CECT 5112</strain>
    </source>
</reference>
<dbReference type="SUPFAM" id="SSF58113">
    <property type="entry name" value="Apolipoprotein A-I"/>
    <property type="match status" value="1"/>
</dbReference>
<feature type="coiled-coil region" evidence="1">
    <location>
        <begin position="179"/>
        <end position="214"/>
    </location>
</feature>
<sequence length="285" mass="30523">MEKIVTVVFDTEEEAFKGGEALRDLHWNGDVTVYSAGIIEKDANGQISLKKEADEGPINTALGMLVGAMIGVLAGPAAVASGAAVAGSAAAASAATGGLALGSLTGGTLGMIGDLYKSGVDLDILDEFSTALEPGKFALIASVEEYWTAPTDVKMSAAGGTVFRQSRNDVVDDMFVRDMEAFDRDLAQLDEELKQAHEENKAAIKKSIDKVKTRMKSSKEKIDKRLTELSDDFKERTDKLDEQITKAADDAKEKIENRKAEIKADYEERSAKLKKAGEIAKDALT</sequence>
<dbReference type="STRING" id="388408.LAX5112_04665"/>